<evidence type="ECO:0000259" key="16">
    <source>
        <dbReference type="Pfam" id="PF12810"/>
    </source>
</evidence>
<evidence type="ECO:0000256" key="13">
    <source>
        <dbReference type="ARBA" id="ARBA00023157"/>
    </source>
</evidence>
<evidence type="ECO:0000256" key="14">
    <source>
        <dbReference type="ARBA" id="ARBA00023170"/>
    </source>
</evidence>
<evidence type="ECO:0000256" key="2">
    <source>
        <dbReference type="ARBA" id="ARBA00011902"/>
    </source>
</evidence>
<keyword evidence="11" id="KW-0472">Membrane</keyword>
<evidence type="ECO:0000256" key="9">
    <source>
        <dbReference type="ARBA" id="ARBA00022840"/>
    </source>
</evidence>
<accession>A0A388TI62</accession>
<comment type="caution">
    <text evidence="17">The sequence shown here is derived from an EMBL/GenBank/DDBJ whole genome shotgun (WGS) entry which is preliminary data.</text>
</comment>
<dbReference type="Gene3D" id="6.10.140.2190">
    <property type="match status" value="1"/>
</dbReference>
<keyword evidence="9" id="KW-0067">ATP-binding</keyword>
<proteinExistence type="predicted"/>
<dbReference type="AlphaFoldDB" id="A0A388TI62"/>
<evidence type="ECO:0000256" key="6">
    <source>
        <dbReference type="ARBA" id="ARBA00022729"/>
    </source>
</evidence>
<keyword evidence="14" id="KW-0675">Receptor</keyword>
<organism evidence="17 18">
    <name type="scientific">Candidatus Termititenax persephonae</name>
    <dbReference type="NCBI Taxonomy" id="2218525"/>
    <lineage>
        <taxon>Bacteria</taxon>
        <taxon>Bacillati</taxon>
        <taxon>Candidatus Margulisiibacteriota</taxon>
        <taxon>Candidatus Termititenacia</taxon>
        <taxon>Candidatus Termititenacales</taxon>
        <taxon>Candidatus Termititenacaceae</taxon>
        <taxon>Candidatus Termititenax</taxon>
    </lineage>
</organism>
<name>A0A388TI62_9BACT</name>
<keyword evidence="4" id="KW-0808">Transferase</keyword>
<sequence length="455" mass="49222">MARNSYSDSYEGITAGNRVKASDINNALAKMQNVSDKLTSAATNADSYTSFTDNSADHNKYPSAKLLHMVKGHLDSLIAPKANDNETAHLTGNENIDGQKHFAVAPTVPAKHYIPANANDMTVPATQAQVLAVGKVVQNVTYKISSYYSAVMDSTVYYPSCNAVRGEIDAIEDKAFTLSPSNPPPFQPSPFWVYCYTGDVQTFIAPKDGTYRLEVLGAPGGGSEGGMGGYAKGNIGLTAGATLYIYVGGTTGWNGGATDIRLGGTELTNRIIVAGGDGVDNGYIGGVDNGSMQQAVRTCDDGIAQITLLSELWVSASLTSTQITWYDAVRKCIEQTHAASDVPDSVKADMNARGYTANASNEDCVAYQDTYALGRKKVYRLLTSAEWVKCRYADMLNTYAKYYYEWVSDVHSSTGTRRIRSYDNPNDFWATTNPTYDKNSAYFSYGIGFRLARLA</sequence>
<dbReference type="EC" id="2.7.10.1" evidence="2"/>
<keyword evidence="15" id="KW-0325">Glycoprotein</keyword>
<evidence type="ECO:0000256" key="8">
    <source>
        <dbReference type="ARBA" id="ARBA00022777"/>
    </source>
</evidence>
<reference evidence="17 18" key="1">
    <citation type="journal article" date="2019" name="ISME J.">
        <title>Genome analyses of uncultured TG2/ZB3 bacteria in 'Margulisbacteria' specifically attached to ectosymbiotic spirochetes of protists in the termite gut.</title>
        <authorList>
            <person name="Utami Y.D."/>
            <person name="Kuwahara H."/>
            <person name="Igai K."/>
            <person name="Murakami T."/>
            <person name="Sugaya K."/>
            <person name="Morikawa T."/>
            <person name="Nagura Y."/>
            <person name="Yuki M."/>
            <person name="Deevong P."/>
            <person name="Inoue T."/>
            <person name="Kihara K."/>
            <person name="Lo N."/>
            <person name="Yamada A."/>
            <person name="Ohkuma M."/>
            <person name="Hongoh Y."/>
        </authorList>
    </citation>
    <scope>NUCLEOTIDE SEQUENCE [LARGE SCALE GENOMIC DNA]</scope>
    <source>
        <strain evidence="17">NkOx7-02</strain>
    </source>
</reference>
<dbReference type="GO" id="GO:0004714">
    <property type="term" value="F:transmembrane receptor protein tyrosine kinase activity"/>
    <property type="evidence" value="ECO:0007669"/>
    <property type="project" value="UniProtKB-EC"/>
</dbReference>
<dbReference type="GO" id="GO:0005524">
    <property type="term" value="F:ATP binding"/>
    <property type="evidence" value="ECO:0007669"/>
    <property type="project" value="UniProtKB-KW"/>
</dbReference>
<feature type="domain" description="ALK/LTK-like glycine-rich" evidence="16">
    <location>
        <begin position="207"/>
        <end position="253"/>
    </location>
</feature>
<keyword evidence="6" id="KW-0732">Signal</keyword>
<protein>
    <recommendedName>
        <fullName evidence="2">receptor protein-tyrosine kinase</fullName>
        <ecNumber evidence="2">2.7.10.1</ecNumber>
    </recommendedName>
</protein>
<evidence type="ECO:0000256" key="3">
    <source>
        <dbReference type="ARBA" id="ARBA00022475"/>
    </source>
</evidence>
<keyword evidence="10" id="KW-1133">Transmembrane helix</keyword>
<gene>
    <name evidence="17" type="ORF">NO2_1359</name>
</gene>
<keyword evidence="3" id="KW-1003">Cell membrane</keyword>
<evidence type="ECO:0000256" key="15">
    <source>
        <dbReference type="ARBA" id="ARBA00023180"/>
    </source>
</evidence>
<dbReference type="InterPro" id="IPR055163">
    <property type="entry name" value="ALK/LTK-like_GRD"/>
</dbReference>
<keyword evidence="12" id="KW-0829">Tyrosine-protein kinase</keyword>
<evidence type="ECO:0000256" key="1">
    <source>
        <dbReference type="ARBA" id="ARBA00004251"/>
    </source>
</evidence>
<keyword evidence="13" id="KW-1015">Disulfide bond</keyword>
<keyword evidence="18" id="KW-1185">Reference proteome</keyword>
<keyword evidence="5" id="KW-0812">Transmembrane</keyword>
<keyword evidence="8" id="KW-0418">Kinase</keyword>
<comment type="subcellular location">
    <subcellularLocation>
        <location evidence="1">Cell membrane</location>
        <topology evidence="1">Single-pass type I membrane protein</topology>
    </subcellularLocation>
</comment>
<evidence type="ECO:0000256" key="12">
    <source>
        <dbReference type="ARBA" id="ARBA00023137"/>
    </source>
</evidence>
<evidence type="ECO:0000256" key="4">
    <source>
        <dbReference type="ARBA" id="ARBA00022679"/>
    </source>
</evidence>
<dbReference type="EMBL" id="BGZO01000059">
    <property type="protein sequence ID" value="GBR76874.1"/>
    <property type="molecule type" value="Genomic_DNA"/>
</dbReference>
<evidence type="ECO:0000256" key="7">
    <source>
        <dbReference type="ARBA" id="ARBA00022741"/>
    </source>
</evidence>
<evidence type="ECO:0000256" key="11">
    <source>
        <dbReference type="ARBA" id="ARBA00023136"/>
    </source>
</evidence>
<keyword evidence="7" id="KW-0547">Nucleotide-binding</keyword>
<dbReference type="Proteomes" id="UP000275925">
    <property type="component" value="Unassembled WGS sequence"/>
</dbReference>
<evidence type="ECO:0000313" key="18">
    <source>
        <dbReference type="Proteomes" id="UP000275925"/>
    </source>
</evidence>
<dbReference type="Pfam" id="PF12810">
    <property type="entry name" value="ALK_LTK_GRD"/>
    <property type="match status" value="1"/>
</dbReference>
<evidence type="ECO:0000256" key="5">
    <source>
        <dbReference type="ARBA" id="ARBA00022692"/>
    </source>
</evidence>
<evidence type="ECO:0000313" key="17">
    <source>
        <dbReference type="EMBL" id="GBR76874.1"/>
    </source>
</evidence>
<evidence type="ECO:0000256" key="10">
    <source>
        <dbReference type="ARBA" id="ARBA00022989"/>
    </source>
</evidence>
<dbReference type="GO" id="GO:0005886">
    <property type="term" value="C:plasma membrane"/>
    <property type="evidence" value="ECO:0007669"/>
    <property type="project" value="UniProtKB-SubCell"/>
</dbReference>